<comment type="caution">
    <text evidence="9">The sequence shown here is derived from an EMBL/GenBank/DDBJ whole genome shotgun (WGS) entry which is preliminary data.</text>
</comment>
<dbReference type="Proteomes" id="UP001443914">
    <property type="component" value="Unassembled WGS sequence"/>
</dbReference>
<dbReference type="SMART" id="SM00717">
    <property type="entry name" value="SANT"/>
    <property type="match status" value="2"/>
</dbReference>
<dbReference type="InterPro" id="IPR001005">
    <property type="entry name" value="SANT/Myb"/>
</dbReference>
<organism evidence="9 10">
    <name type="scientific">Saponaria officinalis</name>
    <name type="common">Common soapwort</name>
    <name type="synonym">Lychnis saponaria</name>
    <dbReference type="NCBI Taxonomy" id="3572"/>
    <lineage>
        <taxon>Eukaryota</taxon>
        <taxon>Viridiplantae</taxon>
        <taxon>Streptophyta</taxon>
        <taxon>Embryophyta</taxon>
        <taxon>Tracheophyta</taxon>
        <taxon>Spermatophyta</taxon>
        <taxon>Magnoliopsida</taxon>
        <taxon>eudicotyledons</taxon>
        <taxon>Gunneridae</taxon>
        <taxon>Pentapetalae</taxon>
        <taxon>Caryophyllales</taxon>
        <taxon>Caryophyllaceae</taxon>
        <taxon>Caryophylleae</taxon>
        <taxon>Saponaria</taxon>
    </lineage>
</organism>
<dbReference type="GO" id="GO:0003677">
    <property type="term" value="F:DNA binding"/>
    <property type="evidence" value="ECO:0007669"/>
    <property type="project" value="UniProtKB-KW"/>
</dbReference>
<dbReference type="Pfam" id="PF00249">
    <property type="entry name" value="Myb_DNA-binding"/>
    <property type="match status" value="2"/>
</dbReference>
<evidence type="ECO:0000313" key="10">
    <source>
        <dbReference type="Proteomes" id="UP001443914"/>
    </source>
</evidence>
<evidence type="ECO:0000259" key="8">
    <source>
        <dbReference type="PROSITE" id="PS51294"/>
    </source>
</evidence>
<protein>
    <submittedName>
        <fullName evidence="9">Uncharacterized protein</fullName>
    </submittedName>
</protein>
<keyword evidence="5" id="KW-0804">Transcription</keyword>
<accession>A0AAW1M954</accession>
<dbReference type="PANTHER" id="PTHR48000:SF74">
    <property type="entry name" value="TRANSCRIPTION FACTOR RAX2-LIKE"/>
    <property type="match status" value="1"/>
</dbReference>
<dbReference type="InterPro" id="IPR009057">
    <property type="entry name" value="Homeodomain-like_sf"/>
</dbReference>
<dbReference type="PANTHER" id="PTHR48000">
    <property type="entry name" value="OS09G0431300 PROTEIN"/>
    <property type="match status" value="1"/>
</dbReference>
<feature type="domain" description="HTH myb-type" evidence="8">
    <location>
        <begin position="9"/>
        <end position="62"/>
    </location>
</feature>
<keyword evidence="3" id="KW-0805">Transcription regulation</keyword>
<dbReference type="GO" id="GO:0005634">
    <property type="term" value="C:nucleus"/>
    <property type="evidence" value="ECO:0007669"/>
    <property type="project" value="UniProtKB-SubCell"/>
</dbReference>
<gene>
    <name evidence="9" type="ORF">RND81_03G145900</name>
</gene>
<dbReference type="AlphaFoldDB" id="A0AAW1M954"/>
<evidence type="ECO:0000256" key="2">
    <source>
        <dbReference type="ARBA" id="ARBA00022737"/>
    </source>
</evidence>
<name>A0AAW1M954_SAPOF</name>
<feature type="domain" description="Myb-like" evidence="7">
    <location>
        <begin position="63"/>
        <end position="113"/>
    </location>
</feature>
<dbReference type="PROSITE" id="PS50090">
    <property type="entry name" value="MYB_LIKE"/>
    <property type="match status" value="2"/>
</dbReference>
<keyword evidence="2" id="KW-0677">Repeat</keyword>
<evidence type="ECO:0000256" key="6">
    <source>
        <dbReference type="ARBA" id="ARBA00023242"/>
    </source>
</evidence>
<evidence type="ECO:0000259" key="7">
    <source>
        <dbReference type="PROSITE" id="PS50090"/>
    </source>
</evidence>
<proteinExistence type="predicted"/>
<comment type="subcellular location">
    <subcellularLocation>
        <location evidence="1">Nucleus</location>
    </subcellularLocation>
</comment>
<dbReference type="InterPro" id="IPR017930">
    <property type="entry name" value="Myb_dom"/>
</dbReference>
<evidence type="ECO:0000256" key="4">
    <source>
        <dbReference type="ARBA" id="ARBA00023125"/>
    </source>
</evidence>
<evidence type="ECO:0000256" key="1">
    <source>
        <dbReference type="ARBA" id="ARBA00004123"/>
    </source>
</evidence>
<reference evidence="9" key="1">
    <citation type="submission" date="2024-03" db="EMBL/GenBank/DDBJ databases">
        <title>WGS assembly of Saponaria officinalis var. Norfolk2.</title>
        <authorList>
            <person name="Jenkins J."/>
            <person name="Shu S."/>
            <person name="Grimwood J."/>
            <person name="Barry K."/>
            <person name="Goodstein D."/>
            <person name="Schmutz J."/>
            <person name="Leebens-Mack J."/>
            <person name="Osbourn A."/>
        </authorList>
    </citation>
    <scope>NUCLEOTIDE SEQUENCE [LARGE SCALE GENOMIC DNA]</scope>
    <source>
        <strain evidence="9">JIC</strain>
    </source>
</reference>
<keyword evidence="6" id="KW-0539">Nucleus</keyword>
<feature type="domain" description="HTH myb-type" evidence="8">
    <location>
        <begin position="63"/>
        <end position="117"/>
    </location>
</feature>
<dbReference type="PROSITE" id="PS51294">
    <property type="entry name" value="HTH_MYB"/>
    <property type="match status" value="2"/>
</dbReference>
<evidence type="ECO:0000313" key="9">
    <source>
        <dbReference type="EMBL" id="KAK9742064.1"/>
    </source>
</evidence>
<keyword evidence="4" id="KW-0238">DNA-binding</keyword>
<dbReference type="Gene3D" id="1.10.10.60">
    <property type="entry name" value="Homeodomain-like"/>
    <property type="match status" value="2"/>
</dbReference>
<dbReference type="EMBL" id="JBDFQZ010000003">
    <property type="protein sequence ID" value="KAK9742064.1"/>
    <property type="molecule type" value="Genomic_DNA"/>
</dbReference>
<dbReference type="SUPFAM" id="SSF46689">
    <property type="entry name" value="Homeodomain-like"/>
    <property type="match status" value="1"/>
</dbReference>
<evidence type="ECO:0000256" key="5">
    <source>
        <dbReference type="ARBA" id="ARBA00023163"/>
    </source>
</evidence>
<dbReference type="CDD" id="cd00167">
    <property type="entry name" value="SANT"/>
    <property type="match status" value="2"/>
</dbReference>
<sequence length="308" mass="34586">MGRAPCCDKSNVKRGPWSPEEDATLKNYLQKNGTGGNWISLPQRAGLRRCGKSCRLRWLNYLRPDIKHGCFTEEEDNTIISMYYKMGSRWSVIAANLPGRTDNDVKNHWNTKLKKKLFGGTSNNNISKFNPTINPKINTHVTFINNNIINPISQVPTSSYVDNNHNNNNIQNNNNYNQNYVSNPSFTDLLTNCTTDNSISLLPNYVTNIDHVYHAHDPVDIPNPIRNPYHHALMMPQEEVTSVSGLLCHVPINSCITNTGFEDDPFMAELGFGLMQEVVMTNNNPAACNFDADQEDMKPQGLGQGVAN</sequence>
<evidence type="ECO:0000256" key="3">
    <source>
        <dbReference type="ARBA" id="ARBA00023015"/>
    </source>
</evidence>
<keyword evidence="10" id="KW-1185">Reference proteome</keyword>
<dbReference type="FunFam" id="1.10.10.60:FF:000015">
    <property type="entry name" value="Transcription factor RAX3"/>
    <property type="match status" value="1"/>
</dbReference>
<feature type="domain" description="Myb-like" evidence="7">
    <location>
        <begin position="9"/>
        <end position="62"/>
    </location>
</feature>